<comment type="cofactor">
    <cofactor evidence="1 7">
        <name>FAD</name>
        <dbReference type="ChEBI" id="CHEBI:57692"/>
    </cofactor>
</comment>
<dbReference type="PANTHER" id="PTHR11985:SF35">
    <property type="entry name" value="ANAEROBIC GLYCEROL-3-PHOSPHATE DEHYDROGENASE SUBUNIT A"/>
    <property type="match status" value="1"/>
</dbReference>
<dbReference type="InterPro" id="IPR038299">
    <property type="entry name" value="DAO_C_sf"/>
</dbReference>
<evidence type="ECO:0000259" key="9">
    <source>
        <dbReference type="Pfam" id="PF16901"/>
    </source>
</evidence>
<keyword evidence="5" id="KW-0274">FAD</keyword>
<dbReference type="GO" id="GO:0004368">
    <property type="term" value="F:glycerol-3-phosphate dehydrogenase (quinone) activity"/>
    <property type="evidence" value="ECO:0007669"/>
    <property type="project" value="UniProtKB-EC"/>
</dbReference>
<evidence type="ECO:0000313" key="10">
    <source>
        <dbReference type="EMBL" id="CAA9525520.1"/>
    </source>
</evidence>
<evidence type="ECO:0000259" key="8">
    <source>
        <dbReference type="Pfam" id="PF01266"/>
    </source>
</evidence>
<dbReference type="EC" id="1.1.5.3" evidence="7"/>
<dbReference type="AlphaFoldDB" id="A0A6J4TKF9"/>
<evidence type="ECO:0000256" key="4">
    <source>
        <dbReference type="ARBA" id="ARBA00022798"/>
    </source>
</evidence>
<dbReference type="PANTHER" id="PTHR11985">
    <property type="entry name" value="GLYCEROL-3-PHOSPHATE DEHYDROGENASE"/>
    <property type="match status" value="1"/>
</dbReference>
<feature type="domain" description="Alpha-glycerophosphate oxidase C-terminal" evidence="9">
    <location>
        <begin position="416"/>
        <end position="537"/>
    </location>
</feature>
<dbReference type="SUPFAM" id="SSF51905">
    <property type="entry name" value="FAD/NAD(P)-binding domain"/>
    <property type="match status" value="1"/>
</dbReference>
<dbReference type="PROSITE" id="PS00977">
    <property type="entry name" value="FAD_G3PDH_1"/>
    <property type="match status" value="1"/>
</dbReference>
<gene>
    <name evidence="10" type="ORF">AVDCRST_MAG85-3201</name>
</gene>
<reference evidence="10" key="1">
    <citation type="submission" date="2020-02" db="EMBL/GenBank/DDBJ databases">
        <authorList>
            <person name="Meier V. D."/>
        </authorList>
    </citation>
    <scope>NUCLEOTIDE SEQUENCE</scope>
    <source>
        <strain evidence="10">AVDCRST_MAG85</strain>
    </source>
</reference>
<dbReference type="Gene3D" id="3.30.9.10">
    <property type="entry name" value="D-Amino Acid Oxidase, subunit A, domain 2"/>
    <property type="match status" value="1"/>
</dbReference>
<dbReference type="Gene3D" id="1.10.8.870">
    <property type="entry name" value="Alpha-glycerophosphate oxidase, cap domain"/>
    <property type="match status" value="1"/>
</dbReference>
<dbReference type="InterPro" id="IPR031656">
    <property type="entry name" value="DAO_C"/>
</dbReference>
<name>A0A6J4TKF9_9ACTN</name>
<organism evidence="10">
    <name type="scientific">uncultured Solirubrobacteraceae bacterium</name>
    <dbReference type="NCBI Taxonomy" id="1162706"/>
    <lineage>
        <taxon>Bacteria</taxon>
        <taxon>Bacillati</taxon>
        <taxon>Actinomycetota</taxon>
        <taxon>Thermoleophilia</taxon>
        <taxon>Solirubrobacterales</taxon>
        <taxon>Solirubrobacteraceae</taxon>
        <taxon>environmental samples</taxon>
    </lineage>
</organism>
<feature type="domain" description="FAD dependent oxidoreductase" evidence="8">
    <location>
        <begin position="17"/>
        <end position="365"/>
    </location>
</feature>
<comment type="similarity">
    <text evidence="2 7">Belongs to the FAD-dependent glycerol-3-phosphate dehydrogenase family.</text>
</comment>
<dbReference type="InterPro" id="IPR000447">
    <property type="entry name" value="G3P_DH_FAD-dep"/>
</dbReference>
<dbReference type="Pfam" id="PF16901">
    <property type="entry name" value="DAO_C"/>
    <property type="match status" value="1"/>
</dbReference>
<keyword evidence="3 7" id="KW-0285">Flavoprotein</keyword>
<dbReference type="InterPro" id="IPR006076">
    <property type="entry name" value="FAD-dep_OxRdtase"/>
</dbReference>
<dbReference type="Gene3D" id="3.50.50.60">
    <property type="entry name" value="FAD/NAD(P)-binding domain"/>
    <property type="match status" value="1"/>
</dbReference>
<dbReference type="GO" id="GO:0006071">
    <property type="term" value="P:glycerol metabolic process"/>
    <property type="evidence" value="ECO:0007669"/>
    <property type="project" value="UniProtKB-KW"/>
</dbReference>
<dbReference type="InterPro" id="IPR036188">
    <property type="entry name" value="FAD/NAD-bd_sf"/>
</dbReference>
<evidence type="ECO:0000256" key="2">
    <source>
        <dbReference type="ARBA" id="ARBA00007330"/>
    </source>
</evidence>
<dbReference type="EMBL" id="CADCVT010000351">
    <property type="protein sequence ID" value="CAA9525520.1"/>
    <property type="molecule type" value="Genomic_DNA"/>
</dbReference>
<evidence type="ECO:0000256" key="3">
    <source>
        <dbReference type="ARBA" id="ARBA00022630"/>
    </source>
</evidence>
<evidence type="ECO:0000256" key="7">
    <source>
        <dbReference type="RuleBase" id="RU361217"/>
    </source>
</evidence>
<evidence type="ECO:0000256" key="6">
    <source>
        <dbReference type="ARBA" id="ARBA00023002"/>
    </source>
</evidence>
<comment type="catalytic activity">
    <reaction evidence="7">
        <text>a quinone + sn-glycerol 3-phosphate = dihydroxyacetone phosphate + a quinol</text>
        <dbReference type="Rhea" id="RHEA:18977"/>
        <dbReference type="ChEBI" id="CHEBI:24646"/>
        <dbReference type="ChEBI" id="CHEBI:57597"/>
        <dbReference type="ChEBI" id="CHEBI:57642"/>
        <dbReference type="ChEBI" id="CHEBI:132124"/>
        <dbReference type="EC" id="1.1.5.3"/>
    </reaction>
</comment>
<protein>
    <recommendedName>
        <fullName evidence="7">Glycerol-3-phosphate dehydrogenase</fullName>
        <ecNumber evidence="7">1.1.5.3</ecNumber>
    </recommendedName>
</protein>
<dbReference type="Pfam" id="PF01266">
    <property type="entry name" value="DAO"/>
    <property type="match status" value="1"/>
</dbReference>
<evidence type="ECO:0000256" key="5">
    <source>
        <dbReference type="ARBA" id="ARBA00022827"/>
    </source>
</evidence>
<keyword evidence="4" id="KW-0319">Glycerol metabolism</keyword>
<evidence type="ECO:0000256" key="1">
    <source>
        <dbReference type="ARBA" id="ARBA00001974"/>
    </source>
</evidence>
<dbReference type="GO" id="GO:0009331">
    <property type="term" value="C:glycerol-3-phosphate dehydrogenase (FAD) complex"/>
    <property type="evidence" value="ECO:0007669"/>
    <property type="project" value="UniProtKB-UniRule"/>
</dbReference>
<dbReference type="PRINTS" id="PR01001">
    <property type="entry name" value="FADG3PDH"/>
</dbReference>
<dbReference type="GO" id="GO:0046168">
    <property type="term" value="P:glycerol-3-phosphate catabolic process"/>
    <property type="evidence" value="ECO:0007669"/>
    <property type="project" value="TreeGrafter"/>
</dbReference>
<sequence length="558" mass="60119">MIARAEALQQLASEHFDVVVVGGGITGAGVALDASTRGYSVALVEKADFAAGTSSRSSKLVHGGLRYLQNFDLGLVREALLERQLMVTLAPHLVHPLPLVVAAFGGQRPDRKLGAGLNLYDAMAVERLRGRRPKRFRRTETAEPAEWSPDRHRIIDRDEVVRLLPALESQDPTSGYLFYDCQTDDARLVLTVLGEAERFGAVMANGLTVTELVEEGGKARGVMVEDAASGDTFAVKADTVINATGVWADRLRPEELHDEAEVPRIAPSRGTHITLSREDVPLVGGAIVPAANNRSIFALPWLGRTLIGTTDVDYDSTDLDHIPPSQDDIEYLLAASNEYFGTSLGVEHVTGAYAGVRPLISTGDPKKSVDISRKAELYETSSGMITITGGKLTTWRRMAKMAVDRMVERANEDAPCRTHEIPLGLAVAAEELPRVEGVPEESYAMLAGRYGHAAHDVLRVAAERGELAQPILPGLPDLLAEATFSARREQAGTAADVLLRRTRLGLLASRDLLADDAAAVRRVATALGGEHGWDEARIDAEVDRFRDTAAAEGIVAGL</sequence>
<proteinExistence type="inferred from homology"/>
<keyword evidence="6 7" id="KW-0560">Oxidoreductase</keyword>
<accession>A0A6J4TKF9</accession>